<evidence type="ECO:0000256" key="4">
    <source>
        <dbReference type="SAM" id="Phobius"/>
    </source>
</evidence>
<sequence length="157" mass="16021">MTDPYGEWDAAYVLGALSPADRREYEHHLTDCPQCAAAVASFAGLPGILSAVPRETSVELLGPATLATPATLLPGLVRAARAHRRRARTRVAAALALTALAGAVAGWRLFPQPCAPAARVDRTTHAPASGTGSRPGAPEAGGGVPSPAGSARPVARF</sequence>
<evidence type="ECO:0000256" key="3">
    <source>
        <dbReference type="SAM" id="MobiDB-lite"/>
    </source>
</evidence>
<feature type="domain" description="Putative zinc-finger" evidence="5">
    <location>
        <begin position="11"/>
        <end position="36"/>
    </location>
</feature>
<feature type="region of interest" description="Disordered" evidence="3">
    <location>
        <begin position="120"/>
        <end position="157"/>
    </location>
</feature>
<keyword evidence="4" id="KW-0812">Transmembrane</keyword>
<accession>A0ABV0LIA8</accession>
<protein>
    <submittedName>
        <fullName evidence="6">Zf-HC2 domain-containing protein</fullName>
    </submittedName>
</protein>
<gene>
    <name evidence="6" type="ORF">ABJI51_18515</name>
</gene>
<feature type="transmembrane region" description="Helical" evidence="4">
    <location>
        <begin position="91"/>
        <end position="110"/>
    </location>
</feature>
<keyword evidence="4" id="KW-0472">Membrane</keyword>
<evidence type="ECO:0000313" key="6">
    <source>
        <dbReference type="EMBL" id="MEQ0561082.1"/>
    </source>
</evidence>
<evidence type="ECO:0000256" key="1">
    <source>
        <dbReference type="ARBA" id="ARBA00023015"/>
    </source>
</evidence>
<keyword evidence="1" id="KW-0805">Transcription regulation</keyword>
<name>A0ABV0LIA8_9PSEU</name>
<dbReference type="InterPro" id="IPR027383">
    <property type="entry name" value="Znf_put"/>
</dbReference>
<dbReference type="RefSeq" id="WP_348952275.1">
    <property type="nucleotide sequence ID" value="NZ_JBDZYD010000006.1"/>
</dbReference>
<dbReference type="Proteomes" id="UP001440984">
    <property type="component" value="Unassembled WGS sequence"/>
</dbReference>
<comment type="caution">
    <text evidence="6">The sequence shown here is derived from an EMBL/GenBank/DDBJ whole genome shotgun (WGS) entry which is preliminary data.</text>
</comment>
<dbReference type="InterPro" id="IPR041916">
    <property type="entry name" value="Anti_sigma_zinc_sf"/>
</dbReference>
<evidence type="ECO:0000256" key="2">
    <source>
        <dbReference type="ARBA" id="ARBA00023163"/>
    </source>
</evidence>
<keyword evidence="2" id="KW-0804">Transcription</keyword>
<organism evidence="6 7">
    <name type="scientific">Amycolatopsis melonis</name>
    <dbReference type="NCBI Taxonomy" id="3156488"/>
    <lineage>
        <taxon>Bacteria</taxon>
        <taxon>Bacillati</taxon>
        <taxon>Actinomycetota</taxon>
        <taxon>Actinomycetes</taxon>
        <taxon>Pseudonocardiales</taxon>
        <taxon>Pseudonocardiaceae</taxon>
        <taxon>Amycolatopsis</taxon>
    </lineage>
</organism>
<keyword evidence="7" id="KW-1185">Reference proteome</keyword>
<evidence type="ECO:0000259" key="5">
    <source>
        <dbReference type="Pfam" id="PF13490"/>
    </source>
</evidence>
<proteinExistence type="predicted"/>
<dbReference type="Gene3D" id="1.10.10.1320">
    <property type="entry name" value="Anti-sigma factor, zinc-finger domain"/>
    <property type="match status" value="1"/>
</dbReference>
<evidence type="ECO:0000313" key="7">
    <source>
        <dbReference type="Proteomes" id="UP001440984"/>
    </source>
</evidence>
<feature type="compositionally biased region" description="Low complexity" evidence="3">
    <location>
        <begin position="145"/>
        <end position="157"/>
    </location>
</feature>
<dbReference type="Pfam" id="PF13490">
    <property type="entry name" value="zf-HC2"/>
    <property type="match status" value="1"/>
</dbReference>
<dbReference type="EMBL" id="JBDZYD010000006">
    <property type="protein sequence ID" value="MEQ0561082.1"/>
    <property type="molecule type" value="Genomic_DNA"/>
</dbReference>
<reference evidence="6 7" key="1">
    <citation type="submission" date="2024-05" db="EMBL/GenBank/DDBJ databases">
        <authorList>
            <person name="Zhao H."/>
            <person name="Xu Y."/>
            <person name="Lin S."/>
            <person name="Spain J.C."/>
            <person name="Zhou N.-Y."/>
        </authorList>
    </citation>
    <scope>NUCLEOTIDE SEQUENCE [LARGE SCALE GENOMIC DNA]</scope>
    <source>
        <strain evidence="6 7">NEAU-NG30</strain>
    </source>
</reference>
<keyword evidence="4" id="KW-1133">Transmembrane helix</keyword>